<organism evidence="4 5">
    <name type="scientific">Tsukamurella paurometabola</name>
    <name type="common">Corynebacterium paurometabolum</name>
    <dbReference type="NCBI Taxonomy" id="2061"/>
    <lineage>
        <taxon>Bacteria</taxon>
        <taxon>Bacillati</taxon>
        <taxon>Actinomycetota</taxon>
        <taxon>Actinomycetes</taxon>
        <taxon>Mycobacteriales</taxon>
        <taxon>Tsukamurellaceae</taxon>
        <taxon>Tsukamurella</taxon>
    </lineage>
</organism>
<evidence type="ECO:0000313" key="4">
    <source>
        <dbReference type="EMBL" id="VDR37681.1"/>
    </source>
</evidence>
<sequence>MTSPPDDDAHRSVAAPTPVRGHRSVAPDLARGFMLALIAVANVPYFLWARPTGTGGHGADGSFADRVVQTVAITGVDGRVYPMFAFLFGYGIVQLYARQLGAGTAPAAARRLLRRRHWWMVVFGFVHAALLWYGDILGGYALAGLLLVWLFLRRSDRTLAIWAGILVLLAAASSVLALIGAASDGVDGGAAPATTDANAIPEYWAALTERVVTWAVIVLPTAVLGLLVPAAILLGMLAARHRVLDAPAAHVPLLRRCAVAGIGLGWATGLILALQNLEVLPISRSTDWAFLPLYVLGGLFGGLGYVAVFGLVAVRLDRARRADGAVGRGPAFASAVQALGKRSMSGYLAQSLVFSPLLAAWGLGLGQYLSDWSATLLAIVVWAATVALAVHLDLAGRRGPAERLLRHLAYPRPAAGTARPYSEKPDDGEKQVE</sequence>
<dbReference type="InterPro" id="IPR007349">
    <property type="entry name" value="DUF418"/>
</dbReference>
<feature type="transmembrane region" description="Helical" evidence="2">
    <location>
        <begin position="211"/>
        <end position="237"/>
    </location>
</feature>
<keyword evidence="2" id="KW-0472">Membrane</keyword>
<keyword evidence="2" id="KW-0812">Transmembrane</keyword>
<evidence type="ECO:0000256" key="2">
    <source>
        <dbReference type="SAM" id="Phobius"/>
    </source>
</evidence>
<dbReference type="PANTHER" id="PTHR30590">
    <property type="entry name" value="INNER MEMBRANE PROTEIN"/>
    <property type="match status" value="1"/>
</dbReference>
<accession>A0A3P8L4T1</accession>
<feature type="transmembrane region" description="Helical" evidence="2">
    <location>
        <begin position="159"/>
        <end position="182"/>
    </location>
</feature>
<feature type="region of interest" description="Disordered" evidence="1">
    <location>
        <begin position="1"/>
        <end position="22"/>
    </location>
</feature>
<dbReference type="Proteomes" id="UP000271626">
    <property type="component" value="Chromosome"/>
</dbReference>
<evidence type="ECO:0000313" key="5">
    <source>
        <dbReference type="Proteomes" id="UP000271626"/>
    </source>
</evidence>
<dbReference type="AlphaFoldDB" id="A0A3P8L4T1"/>
<feature type="transmembrane region" description="Helical" evidence="2">
    <location>
        <begin position="257"/>
        <end position="277"/>
    </location>
</feature>
<feature type="transmembrane region" description="Helical" evidence="2">
    <location>
        <begin position="119"/>
        <end position="152"/>
    </location>
</feature>
<dbReference type="InterPro" id="IPR052529">
    <property type="entry name" value="Bact_Transport_Assoc"/>
</dbReference>
<keyword evidence="2" id="KW-1133">Transmembrane helix</keyword>
<dbReference type="RefSeq" id="WP_227967174.1">
    <property type="nucleotide sequence ID" value="NZ_CP085954.1"/>
</dbReference>
<dbReference type="EMBL" id="LR131273">
    <property type="protein sequence ID" value="VDR37681.1"/>
    <property type="molecule type" value="Genomic_DNA"/>
</dbReference>
<feature type="domain" description="DUF418" evidence="3">
    <location>
        <begin position="238"/>
        <end position="410"/>
    </location>
</feature>
<dbReference type="PANTHER" id="PTHR30590:SF2">
    <property type="entry name" value="INNER MEMBRANE PROTEIN"/>
    <property type="match status" value="1"/>
</dbReference>
<feature type="transmembrane region" description="Helical" evidence="2">
    <location>
        <begin position="29"/>
        <end position="48"/>
    </location>
</feature>
<protein>
    <submittedName>
        <fullName evidence="4">Predicted membrane protein</fullName>
    </submittedName>
</protein>
<evidence type="ECO:0000256" key="1">
    <source>
        <dbReference type="SAM" id="MobiDB-lite"/>
    </source>
</evidence>
<proteinExistence type="predicted"/>
<gene>
    <name evidence="4" type="ORF">NCTC10741_00788</name>
</gene>
<name>A0A3P8L4T1_TSUPA</name>
<evidence type="ECO:0000259" key="3">
    <source>
        <dbReference type="Pfam" id="PF04235"/>
    </source>
</evidence>
<reference evidence="4 5" key="1">
    <citation type="submission" date="2018-12" db="EMBL/GenBank/DDBJ databases">
        <authorList>
            <consortium name="Pathogen Informatics"/>
        </authorList>
    </citation>
    <scope>NUCLEOTIDE SEQUENCE [LARGE SCALE GENOMIC DNA]</scope>
    <source>
        <strain evidence="4 5">NCTC10741</strain>
    </source>
</reference>
<feature type="transmembrane region" description="Helical" evidence="2">
    <location>
        <begin position="375"/>
        <end position="396"/>
    </location>
</feature>
<dbReference type="Pfam" id="PF04235">
    <property type="entry name" value="DUF418"/>
    <property type="match status" value="1"/>
</dbReference>
<feature type="transmembrane region" description="Helical" evidence="2">
    <location>
        <begin position="289"/>
        <end position="314"/>
    </location>
</feature>
<feature type="transmembrane region" description="Helical" evidence="2">
    <location>
        <begin position="347"/>
        <end position="369"/>
    </location>
</feature>